<dbReference type="OrthoDB" id="2973314at2"/>
<sequence>MNNDILRQMLLSNLQLLSQTVNVSVGSNTGDLTGNLDGVLGNIGSSLFPNKNRQTLRAFLINLLNQQVTISTPLEPITGTLIAVQRDYVVMVESDGSLVLIPLSQIQTVTEM</sequence>
<proteinExistence type="predicted"/>
<dbReference type="EMBL" id="BORC01000002">
    <property type="protein sequence ID" value="GIN61737.1"/>
    <property type="molecule type" value="Genomic_DNA"/>
</dbReference>
<accession>A0A919WHA5</accession>
<reference evidence="1" key="1">
    <citation type="submission" date="2021-03" db="EMBL/GenBank/DDBJ databases">
        <title>Antimicrobial resistance genes in bacteria isolated from Japanese honey, and their potential for conferring macrolide and lincosamide resistance in the American foulbrood pathogen Paenibacillus larvae.</title>
        <authorList>
            <person name="Okamoto M."/>
            <person name="Kumagai M."/>
            <person name="Kanamori H."/>
            <person name="Takamatsu D."/>
        </authorList>
    </citation>
    <scope>NUCLEOTIDE SEQUENCE</scope>
    <source>
        <strain evidence="1">J27TS8</strain>
    </source>
</reference>
<organism evidence="1 2">
    <name type="scientific">Robertmurraya siralis</name>
    <dbReference type="NCBI Taxonomy" id="77777"/>
    <lineage>
        <taxon>Bacteria</taxon>
        <taxon>Bacillati</taxon>
        <taxon>Bacillota</taxon>
        <taxon>Bacilli</taxon>
        <taxon>Bacillales</taxon>
        <taxon>Bacillaceae</taxon>
        <taxon>Robertmurraya</taxon>
    </lineage>
</organism>
<evidence type="ECO:0008006" key="3">
    <source>
        <dbReference type="Google" id="ProtNLM"/>
    </source>
</evidence>
<evidence type="ECO:0000313" key="1">
    <source>
        <dbReference type="EMBL" id="GIN61737.1"/>
    </source>
</evidence>
<dbReference type="AlphaFoldDB" id="A0A919WHA5"/>
<keyword evidence="2" id="KW-1185">Reference proteome</keyword>
<dbReference type="Proteomes" id="UP000682111">
    <property type="component" value="Unassembled WGS sequence"/>
</dbReference>
<evidence type="ECO:0000313" key="2">
    <source>
        <dbReference type="Proteomes" id="UP000682111"/>
    </source>
</evidence>
<name>A0A919WHA5_9BACI</name>
<dbReference type="InterPro" id="IPR020139">
    <property type="entry name" value="DUF2642"/>
</dbReference>
<dbReference type="Pfam" id="PF10842">
    <property type="entry name" value="DUF2642"/>
    <property type="match status" value="1"/>
</dbReference>
<comment type="caution">
    <text evidence="1">The sequence shown here is derived from an EMBL/GenBank/DDBJ whole genome shotgun (WGS) entry which is preliminary data.</text>
</comment>
<gene>
    <name evidence="1" type="ORF">J27TS8_17300</name>
</gene>
<protein>
    <recommendedName>
        <fullName evidence="3">DUF2642 domain-containing protein</fullName>
    </recommendedName>
</protein>
<dbReference type="RefSeq" id="WP_095308653.1">
    <property type="nucleotide sequence ID" value="NZ_BORC01000002.1"/>
</dbReference>